<keyword evidence="4" id="KW-0560">Oxidoreductase</keyword>
<evidence type="ECO:0000313" key="9">
    <source>
        <dbReference type="Proteomes" id="UP001374584"/>
    </source>
</evidence>
<proteinExistence type="inferred from homology"/>
<dbReference type="InterPro" id="IPR006183">
    <property type="entry name" value="Pgluconate_DH"/>
</dbReference>
<dbReference type="Proteomes" id="UP001374584">
    <property type="component" value="Unassembled WGS sequence"/>
</dbReference>
<comment type="pathway">
    <text evidence="1">Carbohydrate degradation; pentose phosphate pathway; D-ribulose 5-phosphate from D-glucose 6-phosphate (oxidative stage): step 3/3.</text>
</comment>
<dbReference type="FunFam" id="1.20.5.320:FF:000001">
    <property type="entry name" value="6-phosphogluconate dehydrogenase, decarboxylating"/>
    <property type="match status" value="1"/>
</dbReference>
<dbReference type="EMBL" id="JAYMYR010000004">
    <property type="protein sequence ID" value="KAK7369752.1"/>
    <property type="molecule type" value="Genomic_DNA"/>
</dbReference>
<comment type="caution">
    <text evidence="8">The sequence shown here is derived from an EMBL/GenBank/DDBJ whole genome shotgun (WGS) entry which is preliminary data.</text>
</comment>
<dbReference type="GO" id="GO:0006098">
    <property type="term" value="P:pentose-phosphate shunt"/>
    <property type="evidence" value="ECO:0007669"/>
    <property type="project" value="UniProtKB-KW"/>
</dbReference>
<dbReference type="SMART" id="SM01350">
    <property type="entry name" value="6PGD"/>
    <property type="match status" value="1"/>
</dbReference>
<dbReference type="GO" id="GO:0019521">
    <property type="term" value="P:D-gluconate metabolic process"/>
    <property type="evidence" value="ECO:0007669"/>
    <property type="project" value="UniProtKB-KW"/>
</dbReference>
<keyword evidence="9" id="KW-1185">Reference proteome</keyword>
<dbReference type="SUPFAM" id="SSF48179">
    <property type="entry name" value="6-phosphogluconate dehydrogenase C-terminal domain-like"/>
    <property type="match status" value="1"/>
</dbReference>
<evidence type="ECO:0000313" key="8">
    <source>
        <dbReference type="EMBL" id="KAK7369752.1"/>
    </source>
</evidence>
<dbReference type="EC" id="1.1.1.44" evidence="3"/>
<feature type="domain" description="6-phosphogluconate dehydrogenase C-terminal" evidence="7">
    <location>
        <begin position="2"/>
        <end position="150"/>
    </location>
</feature>
<name>A0AAN9RFA5_PHACN</name>
<evidence type="ECO:0000259" key="7">
    <source>
        <dbReference type="SMART" id="SM01350"/>
    </source>
</evidence>
<protein>
    <recommendedName>
        <fullName evidence="3">phosphogluconate dehydrogenase (NADP(+)-dependent, decarboxylating)</fullName>
        <ecNumber evidence="3">1.1.1.44</ecNumber>
    </recommendedName>
</protein>
<reference evidence="8 9" key="1">
    <citation type="submission" date="2024-01" db="EMBL/GenBank/DDBJ databases">
        <title>The genomes of 5 underutilized Papilionoideae crops provide insights into root nodulation and disease resistanc.</title>
        <authorList>
            <person name="Jiang F."/>
        </authorList>
    </citation>
    <scope>NUCLEOTIDE SEQUENCE [LARGE SCALE GENOMIC DNA]</scope>
    <source>
        <strain evidence="8">JINMINGXINNONG_FW02</strain>
        <tissue evidence="8">Leaves</tissue>
    </source>
</reference>
<keyword evidence="6" id="KW-0570">Pentose shunt</keyword>
<evidence type="ECO:0000256" key="6">
    <source>
        <dbReference type="ARBA" id="ARBA00023126"/>
    </source>
</evidence>
<gene>
    <name evidence="8" type="ORF">VNO80_11796</name>
</gene>
<evidence type="ECO:0000256" key="3">
    <source>
        <dbReference type="ARBA" id="ARBA00013011"/>
    </source>
</evidence>
<dbReference type="Pfam" id="PF00393">
    <property type="entry name" value="6PGD"/>
    <property type="match status" value="1"/>
</dbReference>
<dbReference type="GO" id="GO:0004616">
    <property type="term" value="F:phosphogluconate dehydrogenase (decarboxylating) activity"/>
    <property type="evidence" value="ECO:0007669"/>
    <property type="project" value="UniProtKB-EC"/>
</dbReference>
<dbReference type="InterPro" id="IPR008927">
    <property type="entry name" value="6-PGluconate_DH-like_C_sf"/>
</dbReference>
<organism evidence="8 9">
    <name type="scientific">Phaseolus coccineus</name>
    <name type="common">Scarlet runner bean</name>
    <name type="synonym">Phaseolus multiflorus</name>
    <dbReference type="NCBI Taxonomy" id="3886"/>
    <lineage>
        <taxon>Eukaryota</taxon>
        <taxon>Viridiplantae</taxon>
        <taxon>Streptophyta</taxon>
        <taxon>Embryophyta</taxon>
        <taxon>Tracheophyta</taxon>
        <taxon>Spermatophyta</taxon>
        <taxon>Magnoliopsida</taxon>
        <taxon>eudicotyledons</taxon>
        <taxon>Gunneridae</taxon>
        <taxon>Pentapetalae</taxon>
        <taxon>rosids</taxon>
        <taxon>fabids</taxon>
        <taxon>Fabales</taxon>
        <taxon>Fabaceae</taxon>
        <taxon>Papilionoideae</taxon>
        <taxon>50 kb inversion clade</taxon>
        <taxon>NPAAA clade</taxon>
        <taxon>indigoferoid/millettioid clade</taxon>
        <taxon>Phaseoleae</taxon>
        <taxon>Phaseolus</taxon>
    </lineage>
</organism>
<dbReference type="InterPro" id="IPR006114">
    <property type="entry name" value="6PGDH_C"/>
</dbReference>
<dbReference type="Gene3D" id="1.10.1040.10">
    <property type="entry name" value="N-(1-d-carboxylethyl)-l-norvaline Dehydrogenase, domain 2"/>
    <property type="match status" value="1"/>
</dbReference>
<accession>A0AAN9RFA5</accession>
<dbReference type="PANTHER" id="PTHR11811">
    <property type="entry name" value="6-PHOSPHOGLUCONATE DEHYDROGENASE"/>
    <property type="match status" value="1"/>
</dbReference>
<evidence type="ECO:0000256" key="4">
    <source>
        <dbReference type="ARBA" id="ARBA00023002"/>
    </source>
</evidence>
<dbReference type="AlphaFoldDB" id="A0AAN9RFA5"/>
<sequence length="154" mass="17251">MDGAAGAGSFDSSPDDYDVVGLQGMNVLRAKSNEKGWNLNLGELARIWKGGCIIRTVLLDKIKKTYRSNPNLSSLMVDPEFVREMTERKAAWGRVRAGISTPGISASLTYFDYCRRADLPLNLVQAQRDFFGAHTYERVDRPGAFHTEWTKLAY</sequence>
<dbReference type="Gene3D" id="1.20.5.320">
    <property type="entry name" value="6-Phosphogluconate Dehydrogenase, domain 3"/>
    <property type="match status" value="1"/>
</dbReference>
<dbReference type="InterPro" id="IPR013328">
    <property type="entry name" value="6PGD_dom2"/>
</dbReference>
<evidence type="ECO:0000256" key="5">
    <source>
        <dbReference type="ARBA" id="ARBA00023064"/>
    </source>
</evidence>
<keyword evidence="5" id="KW-0311">Gluconate utilization</keyword>
<comment type="similarity">
    <text evidence="2">Belongs to the 6-phosphogluconate dehydrogenase family.</text>
</comment>
<evidence type="ECO:0000256" key="1">
    <source>
        <dbReference type="ARBA" id="ARBA00004874"/>
    </source>
</evidence>
<evidence type="ECO:0000256" key="2">
    <source>
        <dbReference type="ARBA" id="ARBA00008419"/>
    </source>
</evidence>